<proteinExistence type="inferred from homology"/>
<evidence type="ECO:0000259" key="9">
    <source>
        <dbReference type="PROSITE" id="PS50928"/>
    </source>
</evidence>
<feature type="transmembrane region" description="Helical" evidence="8">
    <location>
        <begin position="24"/>
        <end position="44"/>
    </location>
</feature>
<evidence type="ECO:0000313" key="11">
    <source>
        <dbReference type="Proteomes" id="UP000076837"/>
    </source>
</evidence>
<dbReference type="InterPro" id="IPR000515">
    <property type="entry name" value="MetI-like"/>
</dbReference>
<dbReference type="SUPFAM" id="SSF161098">
    <property type="entry name" value="MetI-like"/>
    <property type="match status" value="1"/>
</dbReference>
<dbReference type="CDD" id="cd06261">
    <property type="entry name" value="TM_PBP2"/>
    <property type="match status" value="1"/>
</dbReference>
<keyword evidence="5 8" id="KW-0472">Membrane</keyword>
<comment type="subcellular location">
    <subcellularLocation>
        <location evidence="1">Membrane</location>
        <topology evidence="1">Multi-pass membrane protein</topology>
    </subcellularLocation>
</comment>
<keyword evidence="2" id="KW-0813">Transport</keyword>
<keyword evidence="4 8" id="KW-1133">Transmembrane helix</keyword>
<protein>
    <recommendedName>
        <fullName evidence="9">ABC transmembrane type-1 domain-containing protein</fullName>
    </recommendedName>
</protein>
<evidence type="ECO:0000256" key="7">
    <source>
        <dbReference type="ARBA" id="ARBA00035652"/>
    </source>
</evidence>
<evidence type="ECO:0000313" key="10">
    <source>
        <dbReference type="EMBL" id="KZM27568.1"/>
    </source>
</evidence>
<feature type="transmembrane region" description="Helical" evidence="8">
    <location>
        <begin position="194"/>
        <end position="216"/>
    </location>
</feature>
<evidence type="ECO:0000256" key="4">
    <source>
        <dbReference type="ARBA" id="ARBA00022989"/>
    </source>
</evidence>
<dbReference type="STRING" id="5454.A0A163L7T6"/>
<dbReference type="Gene3D" id="1.10.3720.10">
    <property type="entry name" value="MetI-like"/>
    <property type="match status" value="1"/>
</dbReference>
<feature type="transmembrane region" description="Helical" evidence="8">
    <location>
        <begin position="128"/>
        <end position="145"/>
    </location>
</feature>
<evidence type="ECO:0000256" key="1">
    <source>
        <dbReference type="ARBA" id="ARBA00004141"/>
    </source>
</evidence>
<dbReference type="GO" id="GO:0043190">
    <property type="term" value="C:ATP-binding cassette (ABC) transporter complex"/>
    <property type="evidence" value="ECO:0007669"/>
    <property type="project" value="InterPro"/>
</dbReference>
<dbReference type="GO" id="GO:0022857">
    <property type="term" value="F:transmembrane transporter activity"/>
    <property type="evidence" value="ECO:0007669"/>
    <property type="project" value="InterPro"/>
</dbReference>
<organism evidence="10 11">
    <name type="scientific">Didymella rabiei</name>
    <name type="common">Chickpea ascochyta blight fungus</name>
    <name type="synonym">Mycosphaerella rabiei</name>
    <dbReference type="NCBI Taxonomy" id="5454"/>
    <lineage>
        <taxon>Eukaryota</taxon>
        <taxon>Fungi</taxon>
        <taxon>Dikarya</taxon>
        <taxon>Ascomycota</taxon>
        <taxon>Pezizomycotina</taxon>
        <taxon>Dothideomycetes</taxon>
        <taxon>Pleosporomycetidae</taxon>
        <taxon>Pleosporales</taxon>
        <taxon>Pleosporineae</taxon>
        <taxon>Didymellaceae</taxon>
        <taxon>Ascochyta</taxon>
    </lineage>
</organism>
<dbReference type="InterPro" id="IPR051204">
    <property type="entry name" value="ABC_transp_perm/SBD"/>
</dbReference>
<comment type="similarity">
    <text evidence="6">In the C-terminal section; belongs to the OsmX family.</text>
</comment>
<dbReference type="EMBL" id="JYNV01000060">
    <property type="protein sequence ID" value="KZM27568.1"/>
    <property type="molecule type" value="Genomic_DNA"/>
</dbReference>
<keyword evidence="3 8" id="KW-0812">Transmembrane</keyword>
<evidence type="ECO:0000256" key="5">
    <source>
        <dbReference type="ARBA" id="ARBA00023136"/>
    </source>
</evidence>
<dbReference type="PANTHER" id="PTHR30177:SF4">
    <property type="entry name" value="OSMOPROTECTANT IMPORT PERMEASE PROTEIN OSMW"/>
    <property type="match status" value="1"/>
</dbReference>
<dbReference type="GO" id="GO:0031460">
    <property type="term" value="P:glycine betaine transport"/>
    <property type="evidence" value="ECO:0007669"/>
    <property type="project" value="TreeGrafter"/>
</dbReference>
<feature type="transmembrane region" description="Helical" evidence="8">
    <location>
        <begin position="64"/>
        <end position="85"/>
    </location>
</feature>
<dbReference type="PROSITE" id="PS50928">
    <property type="entry name" value="ABC_TM1"/>
    <property type="match status" value="1"/>
</dbReference>
<dbReference type="AlphaFoldDB" id="A0A163L7T6"/>
<sequence length="564" mass="60622">MEPDAPDLGAAENAATRRAERMRLYVQPVIVLILVAGVLIWAFSRDLNATQKASINLDNIVTLTWQHVLITAAVVIIVVAIAVPLGTLLTRPKFTRLAPFFVGIANIGAAAPAIGLLVLFYLATRTTGFWIGVFPIAFYSLLPVLRNTILGYQQVDKTLIDAGRGQGMSSLTVLRQLEFPMAVPYILAGLRTSLVLAVGTATLCFLVSAGGLGILIDTGYKLRDNVTLVVGIAMTKTSITRTWGWKLAVATIGLTLVASCGLESGGALPLAVGPGSIEPVPELEGVKMTVGSKDFTEQIVLGYVIEFAMAAAGADVRDLTNIQGSNSTRDAQLNGQIDLAYEYTGTGWINYLGNETPLPDSQAQFEAVRDADLAANDMVWTDPAPMNNTYALAMSKETAEKTGVKTVSDYAKLVESDPGAAVTCVETEFNVRQDGYPGLAAKYGFDASRAQRQILQTGIIYQATADGDQCKFGEVFTTDGRIIALDLVLLDDDLQFFPKYNPALVMKKDFAEAHPQVAEVMAPISERLTNEVMTELNRQVDVDGKEPADVARDWLVSEGFVTAQ</sequence>
<dbReference type="CDD" id="cd13611">
    <property type="entry name" value="PBP2_YehZ"/>
    <property type="match status" value="1"/>
</dbReference>
<dbReference type="InterPro" id="IPR007210">
    <property type="entry name" value="ABC_Gly_betaine_transp_sub-bd"/>
</dbReference>
<gene>
    <name evidence="10" type="ORF">ST47_g1153</name>
</gene>
<reference evidence="10 11" key="1">
    <citation type="journal article" date="2016" name="Sci. Rep.">
        <title>Draft genome sequencing and secretome analysis of fungal phytopathogen Ascochyta rabiei provides insight into the necrotrophic effector repertoire.</title>
        <authorList>
            <person name="Verma S."/>
            <person name="Gazara R.K."/>
            <person name="Nizam S."/>
            <person name="Parween S."/>
            <person name="Chattopadhyay D."/>
            <person name="Verma P.K."/>
        </authorList>
    </citation>
    <scope>NUCLEOTIDE SEQUENCE [LARGE SCALE GENOMIC DNA]</scope>
    <source>
        <strain evidence="10 11">ArDII</strain>
    </source>
</reference>
<dbReference type="SUPFAM" id="SSF53850">
    <property type="entry name" value="Periplasmic binding protein-like II"/>
    <property type="match status" value="1"/>
</dbReference>
<evidence type="ECO:0000256" key="8">
    <source>
        <dbReference type="SAM" id="Phobius"/>
    </source>
</evidence>
<dbReference type="Gene3D" id="3.40.190.120">
    <property type="entry name" value="Osmoprotection protein (prox), domain 2"/>
    <property type="match status" value="1"/>
</dbReference>
<dbReference type="Gene3D" id="3.40.190.10">
    <property type="entry name" value="Periplasmic binding protein-like II"/>
    <property type="match status" value="1"/>
</dbReference>
<feature type="transmembrane region" description="Helical" evidence="8">
    <location>
        <begin position="97"/>
        <end position="122"/>
    </location>
</feature>
<evidence type="ECO:0000256" key="3">
    <source>
        <dbReference type="ARBA" id="ARBA00022692"/>
    </source>
</evidence>
<dbReference type="Proteomes" id="UP000076837">
    <property type="component" value="Unassembled WGS sequence"/>
</dbReference>
<dbReference type="PANTHER" id="PTHR30177">
    <property type="entry name" value="GLYCINE BETAINE/L-PROLINE TRANSPORT SYSTEM PERMEASE PROTEIN PROW"/>
    <property type="match status" value="1"/>
</dbReference>
<evidence type="ECO:0000256" key="6">
    <source>
        <dbReference type="ARBA" id="ARBA00035642"/>
    </source>
</evidence>
<name>A0A163L7T6_DIDRA</name>
<feature type="domain" description="ABC transmembrane type-1" evidence="9">
    <location>
        <begin position="64"/>
        <end position="258"/>
    </location>
</feature>
<accession>A0A163L7T6</accession>
<comment type="caution">
    <text evidence="10">The sequence shown here is derived from an EMBL/GenBank/DDBJ whole genome shotgun (WGS) entry which is preliminary data.</text>
</comment>
<keyword evidence="11" id="KW-1185">Reference proteome</keyword>
<dbReference type="InterPro" id="IPR035906">
    <property type="entry name" value="MetI-like_sf"/>
</dbReference>
<dbReference type="Pfam" id="PF00528">
    <property type="entry name" value="BPD_transp_1"/>
    <property type="match status" value="1"/>
</dbReference>
<dbReference type="Pfam" id="PF04069">
    <property type="entry name" value="OpuAC"/>
    <property type="match status" value="1"/>
</dbReference>
<evidence type="ECO:0000256" key="2">
    <source>
        <dbReference type="ARBA" id="ARBA00022448"/>
    </source>
</evidence>
<comment type="similarity">
    <text evidence="7">In the N-terminal section; belongs to the binding-protein-dependent transport system permease family.</text>
</comment>